<dbReference type="EMBL" id="JARBJD010000096">
    <property type="protein sequence ID" value="KAK2952976.1"/>
    <property type="molecule type" value="Genomic_DNA"/>
</dbReference>
<evidence type="ECO:0000256" key="1">
    <source>
        <dbReference type="SAM" id="MobiDB-lite"/>
    </source>
</evidence>
<evidence type="ECO:0000313" key="3">
    <source>
        <dbReference type="Proteomes" id="UP001281761"/>
    </source>
</evidence>
<dbReference type="Proteomes" id="UP001281761">
    <property type="component" value="Unassembled WGS sequence"/>
</dbReference>
<feature type="compositionally biased region" description="Polar residues" evidence="1">
    <location>
        <begin position="81"/>
        <end position="95"/>
    </location>
</feature>
<name>A0ABQ9XRE6_9EUKA</name>
<sequence>MKRFISVEGSSFPNAPSLPTRRSSPTLHFCTISREAVFGPVHLRPLHKCHHVQGQNDDRLNDAACCDLIWRKDDFHLGEQAPNTNSHQSSPSINQRIAFHKRAVREREWPRRRRSVWRPSSKIGERDSKSFP</sequence>
<accession>A0ABQ9XRE6</accession>
<reference evidence="2 3" key="1">
    <citation type="journal article" date="2022" name="bioRxiv">
        <title>Genomics of Preaxostyla Flagellates Illuminates Evolutionary Transitions and the Path Towards Mitochondrial Loss.</title>
        <authorList>
            <person name="Novak L.V.F."/>
            <person name="Treitli S.C."/>
            <person name="Pyrih J."/>
            <person name="Halakuc P."/>
            <person name="Pipaliya S.V."/>
            <person name="Vacek V."/>
            <person name="Brzon O."/>
            <person name="Soukal P."/>
            <person name="Eme L."/>
            <person name="Dacks J.B."/>
            <person name="Karnkowska A."/>
            <person name="Elias M."/>
            <person name="Hampl V."/>
        </authorList>
    </citation>
    <scope>NUCLEOTIDE SEQUENCE [LARGE SCALE GENOMIC DNA]</scope>
    <source>
        <strain evidence="2">NAU3</strain>
        <tissue evidence="2">Gut</tissue>
    </source>
</reference>
<evidence type="ECO:0000313" key="2">
    <source>
        <dbReference type="EMBL" id="KAK2952976.1"/>
    </source>
</evidence>
<protein>
    <submittedName>
        <fullName evidence="2">Uncharacterized protein</fullName>
    </submittedName>
</protein>
<organism evidence="2 3">
    <name type="scientific">Blattamonas nauphoetae</name>
    <dbReference type="NCBI Taxonomy" id="2049346"/>
    <lineage>
        <taxon>Eukaryota</taxon>
        <taxon>Metamonada</taxon>
        <taxon>Preaxostyla</taxon>
        <taxon>Oxymonadida</taxon>
        <taxon>Blattamonas</taxon>
    </lineage>
</organism>
<feature type="compositionally biased region" description="Basic and acidic residues" evidence="1">
    <location>
        <begin position="123"/>
        <end position="132"/>
    </location>
</feature>
<keyword evidence="3" id="KW-1185">Reference proteome</keyword>
<feature type="region of interest" description="Disordered" evidence="1">
    <location>
        <begin position="1"/>
        <end position="23"/>
    </location>
</feature>
<feature type="region of interest" description="Disordered" evidence="1">
    <location>
        <begin position="78"/>
        <end position="132"/>
    </location>
</feature>
<gene>
    <name evidence="2" type="ORF">BLNAU_11965</name>
</gene>
<feature type="compositionally biased region" description="Basic residues" evidence="1">
    <location>
        <begin position="98"/>
        <end position="116"/>
    </location>
</feature>
<comment type="caution">
    <text evidence="2">The sequence shown here is derived from an EMBL/GenBank/DDBJ whole genome shotgun (WGS) entry which is preliminary data.</text>
</comment>
<proteinExistence type="predicted"/>